<dbReference type="AlphaFoldDB" id="A0A1I5XTV0"/>
<dbReference type="InterPro" id="IPR036942">
    <property type="entry name" value="Beta-barrel_TonB_sf"/>
</dbReference>
<dbReference type="OrthoDB" id="9759247at2"/>
<keyword evidence="6" id="KW-0998">Cell outer membrane</keyword>
<keyword evidence="2" id="KW-0813">Transport</keyword>
<evidence type="ECO:0000256" key="1">
    <source>
        <dbReference type="ARBA" id="ARBA00004571"/>
    </source>
</evidence>
<feature type="domain" description="TonB-dependent receptor plug" evidence="8">
    <location>
        <begin position="56"/>
        <end position="139"/>
    </location>
</feature>
<dbReference type="Proteomes" id="UP000199031">
    <property type="component" value="Unassembled WGS sequence"/>
</dbReference>
<name>A0A1I5XTV0_9BACT</name>
<comment type="subcellular location">
    <subcellularLocation>
        <location evidence="1">Cell outer membrane</location>
        <topology evidence="1">Multi-pass membrane protein</topology>
    </subcellularLocation>
</comment>
<evidence type="ECO:0000256" key="7">
    <source>
        <dbReference type="SAM" id="SignalP"/>
    </source>
</evidence>
<dbReference type="SUPFAM" id="SSF56935">
    <property type="entry name" value="Porins"/>
    <property type="match status" value="1"/>
</dbReference>
<dbReference type="EMBL" id="FOXQ01000009">
    <property type="protein sequence ID" value="SFQ35375.1"/>
    <property type="molecule type" value="Genomic_DNA"/>
</dbReference>
<dbReference type="InterPro" id="IPR037066">
    <property type="entry name" value="Plug_dom_sf"/>
</dbReference>
<evidence type="ECO:0000313" key="10">
    <source>
        <dbReference type="Proteomes" id="UP000199031"/>
    </source>
</evidence>
<feature type="signal peptide" evidence="7">
    <location>
        <begin position="1"/>
        <end position="19"/>
    </location>
</feature>
<proteinExistence type="predicted"/>
<evidence type="ECO:0000256" key="4">
    <source>
        <dbReference type="ARBA" id="ARBA00022692"/>
    </source>
</evidence>
<dbReference type="GO" id="GO:0015344">
    <property type="term" value="F:siderophore uptake transmembrane transporter activity"/>
    <property type="evidence" value="ECO:0007669"/>
    <property type="project" value="TreeGrafter"/>
</dbReference>
<evidence type="ECO:0000313" key="9">
    <source>
        <dbReference type="EMBL" id="SFQ35375.1"/>
    </source>
</evidence>
<dbReference type="STRING" id="1465490.SAMN05444277_109176"/>
<dbReference type="Gene3D" id="2.40.170.20">
    <property type="entry name" value="TonB-dependent receptor, beta-barrel domain"/>
    <property type="match status" value="1"/>
</dbReference>
<dbReference type="PANTHER" id="PTHR30069">
    <property type="entry name" value="TONB-DEPENDENT OUTER MEMBRANE RECEPTOR"/>
    <property type="match status" value="1"/>
</dbReference>
<protein>
    <submittedName>
        <fullName evidence="9">Iron complex outermembrane recepter protein</fullName>
    </submittedName>
</protein>
<evidence type="ECO:0000259" key="8">
    <source>
        <dbReference type="Pfam" id="PF07715"/>
    </source>
</evidence>
<dbReference type="Gene3D" id="2.170.130.10">
    <property type="entry name" value="TonB-dependent receptor, plug domain"/>
    <property type="match status" value="1"/>
</dbReference>
<dbReference type="Pfam" id="PF07715">
    <property type="entry name" value="Plug"/>
    <property type="match status" value="1"/>
</dbReference>
<dbReference type="InterPro" id="IPR039426">
    <property type="entry name" value="TonB-dep_rcpt-like"/>
</dbReference>
<keyword evidence="10" id="KW-1185">Reference proteome</keyword>
<dbReference type="PANTHER" id="PTHR30069:SF49">
    <property type="entry name" value="OUTER MEMBRANE PROTEIN C"/>
    <property type="match status" value="1"/>
</dbReference>
<keyword evidence="4" id="KW-0812">Transmembrane</keyword>
<evidence type="ECO:0000256" key="3">
    <source>
        <dbReference type="ARBA" id="ARBA00022452"/>
    </source>
</evidence>
<reference evidence="9 10" key="1">
    <citation type="submission" date="2016-10" db="EMBL/GenBank/DDBJ databases">
        <authorList>
            <person name="de Groot N.N."/>
        </authorList>
    </citation>
    <scope>NUCLEOTIDE SEQUENCE [LARGE SCALE GENOMIC DNA]</scope>
    <source>
        <strain evidence="9 10">DSM 28286</strain>
    </source>
</reference>
<dbReference type="GO" id="GO:0044718">
    <property type="term" value="P:siderophore transmembrane transport"/>
    <property type="evidence" value="ECO:0007669"/>
    <property type="project" value="TreeGrafter"/>
</dbReference>
<evidence type="ECO:0000256" key="5">
    <source>
        <dbReference type="ARBA" id="ARBA00023136"/>
    </source>
</evidence>
<organism evidence="9 10">
    <name type="scientific">Parafilimonas terrae</name>
    <dbReference type="NCBI Taxonomy" id="1465490"/>
    <lineage>
        <taxon>Bacteria</taxon>
        <taxon>Pseudomonadati</taxon>
        <taxon>Bacteroidota</taxon>
        <taxon>Chitinophagia</taxon>
        <taxon>Chitinophagales</taxon>
        <taxon>Chitinophagaceae</taxon>
        <taxon>Parafilimonas</taxon>
    </lineage>
</organism>
<sequence length="693" mass="77616">MYKKIITAAIFLLPISLTAQNTEKEDSVQTGFLQTVIVNSTKSNINFNGQRYDGQARTERLLDNISGISLISRGNFAQEPVLRGMSDGQINVTINCMRIFGACTNRMDPATCYIEPNNMQSVQVSSGPGLEAGGTTIGGGMNFNLRQATINVPHKWSGTAGTGFETNAAARQLLGNLQYSGKHFAFLVDGIYRKAGNYTPGGNKDENISKYGEWMEENGFSVDEKGRVNFSQYQKWNLHADALYQLSAHQSLRADYLRDEGSNIGYPALPMDVDFDRANVGSITHEYTNADKRLSSWQTKIYYNDVHHDMNNFNRSEDEVMMMTRMDMPGRSKTSGAFTQLYWKASASQKIRAKAETYINRWHATMMMGAGSDNAMPMLTIPDAQRTVAGLDISDEINLGNSWQFTAGMRLEYNRSSIYSSEGKMMLMDVYMDDPNKTNWLYNAFLQLGYHPASPLGFDVKLARGMRAPTLKESYALYLFNNVDGYDYVGNPATKKEASFNSELNVFYSINNFKATLKGFGYFFHNYIAGFVQPGLMPQTMNANGVKQYGNISSAYIAGASLLLGWNIASQLSFNSNTTWQTGKDKNENYLPLIAPLKTTNTITYNTHNWRFFAAGAGAAAQHNTSNFYGETHTPGYFIMNAGATKTIAVKEQQIIIGLTCNNIFNKYYYEHLDVIKLPRQGRNFIMHLTYNF</sequence>
<gene>
    <name evidence="9" type="ORF">SAMN05444277_109176</name>
</gene>
<keyword evidence="3" id="KW-1134">Transmembrane beta strand</keyword>
<keyword evidence="5" id="KW-0472">Membrane</keyword>
<feature type="chain" id="PRO_5011613272" evidence="7">
    <location>
        <begin position="20"/>
        <end position="693"/>
    </location>
</feature>
<keyword evidence="7" id="KW-0732">Signal</keyword>
<dbReference type="InterPro" id="IPR012910">
    <property type="entry name" value="Plug_dom"/>
</dbReference>
<dbReference type="RefSeq" id="WP_090660262.1">
    <property type="nucleotide sequence ID" value="NZ_FOXQ01000009.1"/>
</dbReference>
<accession>A0A1I5XTV0</accession>
<evidence type="ECO:0000256" key="6">
    <source>
        <dbReference type="ARBA" id="ARBA00023237"/>
    </source>
</evidence>
<dbReference type="GO" id="GO:0009279">
    <property type="term" value="C:cell outer membrane"/>
    <property type="evidence" value="ECO:0007669"/>
    <property type="project" value="UniProtKB-SubCell"/>
</dbReference>
<evidence type="ECO:0000256" key="2">
    <source>
        <dbReference type="ARBA" id="ARBA00022448"/>
    </source>
</evidence>